<gene>
    <name evidence="4" type="ORF">HOLleu_02367</name>
</gene>
<dbReference type="OrthoDB" id="5979355at2759"/>
<comment type="cofactor">
    <cofactor evidence="1">
        <name>a divalent metal cation</name>
        <dbReference type="ChEBI" id="CHEBI:60240"/>
    </cofactor>
</comment>
<dbReference type="InterPro" id="IPR027806">
    <property type="entry name" value="HARBI1_dom"/>
</dbReference>
<dbReference type="GO" id="GO:0046872">
    <property type="term" value="F:metal ion binding"/>
    <property type="evidence" value="ECO:0007669"/>
    <property type="project" value="UniProtKB-KW"/>
</dbReference>
<name>A0A9Q1HKU4_HOLLE</name>
<reference evidence="4" key="1">
    <citation type="submission" date="2021-10" db="EMBL/GenBank/DDBJ databases">
        <title>Tropical sea cucumber genome reveals ecological adaptation and Cuvierian tubules defense mechanism.</title>
        <authorList>
            <person name="Chen T."/>
        </authorList>
    </citation>
    <scope>NUCLEOTIDE SEQUENCE</scope>
    <source>
        <strain evidence="4">Nanhai2018</strain>
        <tissue evidence="4">Muscle</tissue>
    </source>
</reference>
<sequence>MYNGHKRIHALKFQSVTTPNVLIAPLYGPVEGRRHDAYIMRESGLLGELEARSRDSQGNILCIYGDPAYPLRPQLQAPFPTANITRDQEAFNAAMSKVRISVEWSFGDILNYFKFTDYKKSQKVLLSACGKVYIVSGLLTNAHTCVHKNNTSTYFGLDPPSLEEYFQ</sequence>
<accession>A0A9Q1HKU4</accession>
<evidence type="ECO:0000313" key="4">
    <source>
        <dbReference type="EMBL" id="KAJ8049575.1"/>
    </source>
</evidence>
<evidence type="ECO:0000256" key="2">
    <source>
        <dbReference type="ARBA" id="ARBA00022723"/>
    </source>
</evidence>
<proteinExistence type="predicted"/>
<keyword evidence="2" id="KW-0479">Metal-binding</keyword>
<dbReference type="EMBL" id="JAIZAY010000001">
    <property type="protein sequence ID" value="KAJ8049575.1"/>
    <property type="molecule type" value="Genomic_DNA"/>
</dbReference>
<comment type="caution">
    <text evidence="4">The sequence shown here is derived from an EMBL/GenBank/DDBJ whole genome shotgun (WGS) entry which is preliminary data.</text>
</comment>
<dbReference type="AlphaFoldDB" id="A0A9Q1HKU4"/>
<protein>
    <recommendedName>
        <fullName evidence="3">DDE Tnp4 domain-containing protein</fullName>
    </recommendedName>
</protein>
<feature type="domain" description="DDE Tnp4" evidence="3">
    <location>
        <begin position="1"/>
        <end position="141"/>
    </location>
</feature>
<evidence type="ECO:0000256" key="1">
    <source>
        <dbReference type="ARBA" id="ARBA00001968"/>
    </source>
</evidence>
<dbReference type="Proteomes" id="UP001152320">
    <property type="component" value="Chromosome 1"/>
</dbReference>
<evidence type="ECO:0000259" key="3">
    <source>
        <dbReference type="Pfam" id="PF13359"/>
    </source>
</evidence>
<keyword evidence="5" id="KW-1185">Reference proteome</keyword>
<organism evidence="4 5">
    <name type="scientific">Holothuria leucospilota</name>
    <name type="common">Black long sea cucumber</name>
    <name type="synonym">Mertensiothuria leucospilota</name>
    <dbReference type="NCBI Taxonomy" id="206669"/>
    <lineage>
        <taxon>Eukaryota</taxon>
        <taxon>Metazoa</taxon>
        <taxon>Echinodermata</taxon>
        <taxon>Eleutherozoa</taxon>
        <taxon>Echinozoa</taxon>
        <taxon>Holothuroidea</taxon>
        <taxon>Aspidochirotacea</taxon>
        <taxon>Aspidochirotida</taxon>
        <taxon>Holothuriidae</taxon>
        <taxon>Holothuria</taxon>
    </lineage>
</organism>
<dbReference type="Pfam" id="PF13359">
    <property type="entry name" value="DDE_Tnp_4"/>
    <property type="match status" value="1"/>
</dbReference>
<evidence type="ECO:0000313" key="5">
    <source>
        <dbReference type="Proteomes" id="UP001152320"/>
    </source>
</evidence>